<dbReference type="EMBL" id="OU895877">
    <property type="protein sequence ID" value="CAG9799084.1"/>
    <property type="molecule type" value="Genomic_DNA"/>
</dbReference>
<keyword evidence="2" id="KW-0344">Guanine-nucleotide releasing factor</keyword>
<dbReference type="Gene3D" id="2.170.150.10">
    <property type="entry name" value="Metal Binding Protein, Guanine Nucleotide Exchange Factor, Chain A"/>
    <property type="match status" value="1"/>
</dbReference>
<evidence type="ECO:0000313" key="4">
    <source>
        <dbReference type="EMBL" id="CAG9799084.1"/>
    </source>
</evidence>
<dbReference type="GO" id="GO:0005085">
    <property type="term" value="F:guanyl-nucleotide exchange factor activity"/>
    <property type="evidence" value="ECO:0007669"/>
    <property type="project" value="UniProtKB-KW"/>
</dbReference>
<dbReference type="Proteomes" id="UP001153620">
    <property type="component" value="Chromosome 1"/>
</dbReference>
<protein>
    <recommendedName>
        <fullName evidence="6">Guanine nucleotide exchange factor</fullName>
    </recommendedName>
</protein>
<reference evidence="4" key="1">
    <citation type="submission" date="2022-01" db="EMBL/GenBank/DDBJ databases">
        <authorList>
            <person name="King R."/>
        </authorList>
    </citation>
    <scope>NUCLEOTIDE SEQUENCE</scope>
</reference>
<accession>A0A9N9RM91</accession>
<evidence type="ECO:0000256" key="3">
    <source>
        <dbReference type="ARBA" id="ARBA00022927"/>
    </source>
</evidence>
<keyword evidence="1" id="KW-0813">Transport</keyword>
<reference evidence="4" key="2">
    <citation type="submission" date="2022-10" db="EMBL/GenBank/DDBJ databases">
        <authorList>
            <consortium name="ENA_rothamsted_submissions"/>
            <consortium name="culmorum"/>
            <person name="King R."/>
        </authorList>
    </citation>
    <scope>NUCLEOTIDE SEQUENCE</scope>
</reference>
<dbReference type="InterPro" id="IPR011323">
    <property type="entry name" value="Mss4/transl-control_tumour"/>
</dbReference>
<evidence type="ECO:0000313" key="5">
    <source>
        <dbReference type="Proteomes" id="UP001153620"/>
    </source>
</evidence>
<dbReference type="InterPro" id="IPR011057">
    <property type="entry name" value="Mss4-like_sf"/>
</dbReference>
<dbReference type="GO" id="GO:0015031">
    <property type="term" value="P:protein transport"/>
    <property type="evidence" value="ECO:0007669"/>
    <property type="project" value="UniProtKB-KW"/>
</dbReference>
<proteinExistence type="predicted"/>
<evidence type="ECO:0000256" key="2">
    <source>
        <dbReference type="ARBA" id="ARBA00022658"/>
    </source>
</evidence>
<keyword evidence="3" id="KW-0653">Protein transport</keyword>
<dbReference type="GO" id="GO:0016020">
    <property type="term" value="C:membrane"/>
    <property type="evidence" value="ECO:0007669"/>
    <property type="project" value="TreeGrafter"/>
</dbReference>
<keyword evidence="5" id="KW-1185">Reference proteome</keyword>
<dbReference type="InterPro" id="IPR007515">
    <property type="entry name" value="Mss4"/>
</dbReference>
<name>A0A9N9RM91_9DIPT</name>
<organism evidence="4 5">
    <name type="scientific">Chironomus riparius</name>
    <dbReference type="NCBI Taxonomy" id="315576"/>
    <lineage>
        <taxon>Eukaryota</taxon>
        <taxon>Metazoa</taxon>
        <taxon>Ecdysozoa</taxon>
        <taxon>Arthropoda</taxon>
        <taxon>Hexapoda</taxon>
        <taxon>Insecta</taxon>
        <taxon>Pterygota</taxon>
        <taxon>Neoptera</taxon>
        <taxon>Endopterygota</taxon>
        <taxon>Diptera</taxon>
        <taxon>Nematocera</taxon>
        <taxon>Chironomoidea</taxon>
        <taxon>Chironomidae</taxon>
        <taxon>Chironominae</taxon>
        <taxon>Chironomus</taxon>
    </lineage>
</organism>
<dbReference type="Pfam" id="PF04421">
    <property type="entry name" value="Mss4"/>
    <property type="match status" value="1"/>
</dbReference>
<dbReference type="SUPFAM" id="SSF51316">
    <property type="entry name" value="Mss4-like"/>
    <property type="match status" value="1"/>
</dbReference>
<dbReference type="OrthoDB" id="30840at2759"/>
<sequence>MDNQDNADKLNENQKNLHKVRCQFCNSLIMLNNVGTFIESEFSLPLMHQKHSKSIDEFDSENFKEYWIIEDMFHFENIGFSISVGNYKYLICADCEMGPFGYHDLSTKRSYVALKRVKHEH</sequence>
<dbReference type="AlphaFoldDB" id="A0A9N9RM91"/>
<dbReference type="GO" id="GO:0008270">
    <property type="term" value="F:zinc ion binding"/>
    <property type="evidence" value="ECO:0007669"/>
    <property type="project" value="TreeGrafter"/>
</dbReference>
<dbReference type="PROSITE" id="PS51796">
    <property type="entry name" value="MSS4"/>
    <property type="match status" value="1"/>
</dbReference>
<evidence type="ECO:0008006" key="6">
    <source>
        <dbReference type="Google" id="ProtNLM"/>
    </source>
</evidence>
<dbReference type="PANTHER" id="PTHR13276:SF0">
    <property type="entry name" value="GUANINE NUCLEOTIDE EXCHANGE FACTOR MSS4"/>
    <property type="match status" value="1"/>
</dbReference>
<dbReference type="FunFam" id="2.170.150.10:FF:000005">
    <property type="entry name" value="Guanine nucleotide exchange factor MSS4"/>
    <property type="match status" value="1"/>
</dbReference>
<dbReference type="GO" id="GO:0005829">
    <property type="term" value="C:cytosol"/>
    <property type="evidence" value="ECO:0007669"/>
    <property type="project" value="TreeGrafter"/>
</dbReference>
<gene>
    <name evidence="4" type="ORF">CHIRRI_LOCUS2059</name>
</gene>
<dbReference type="GO" id="GO:0007264">
    <property type="term" value="P:small GTPase-mediated signal transduction"/>
    <property type="evidence" value="ECO:0007669"/>
    <property type="project" value="InterPro"/>
</dbReference>
<dbReference type="PANTHER" id="PTHR13276">
    <property type="entry name" value="GUANINE NUCLEOTIDE EXCHANGE FACTOR MSS4"/>
    <property type="match status" value="1"/>
</dbReference>
<dbReference type="GO" id="GO:0006892">
    <property type="term" value="P:post-Golgi vesicle-mediated transport"/>
    <property type="evidence" value="ECO:0007669"/>
    <property type="project" value="TreeGrafter"/>
</dbReference>
<evidence type="ECO:0000256" key="1">
    <source>
        <dbReference type="ARBA" id="ARBA00022448"/>
    </source>
</evidence>